<dbReference type="Gene3D" id="3.40.50.2000">
    <property type="entry name" value="Glycogen Phosphorylase B"/>
    <property type="match status" value="2"/>
</dbReference>
<dbReference type="AlphaFoldDB" id="A0A7V3YGB7"/>
<dbReference type="InterPro" id="IPR001296">
    <property type="entry name" value="Glyco_trans_1"/>
</dbReference>
<proteinExistence type="predicted"/>
<dbReference type="CDD" id="cd03822">
    <property type="entry name" value="GT4_mannosyltransferase-like"/>
    <property type="match status" value="1"/>
</dbReference>
<evidence type="ECO:0000313" key="2">
    <source>
        <dbReference type="EMBL" id="HGI30520.1"/>
    </source>
</evidence>
<gene>
    <name evidence="2" type="ORF">ENV30_04325</name>
</gene>
<reference evidence="2" key="1">
    <citation type="journal article" date="2020" name="mSystems">
        <title>Genome- and Community-Level Interaction Insights into Carbon Utilization and Element Cycling Functions of Hydrothermarchaeota in Hydrothermal Sediment.</title>
        <authorList>
            <person name="Zhou Z."/>
            <person name="Liu Y."/>
            <person name="Xu W."/>
            <person name="Pan J."/>
            <person name="Luo Z.H."/>
            <person name="Li M."/>
        </authorList>
    </citation>
    <scope>NUCLEOTIDE SEQUENCE [LARGE SCALE GENOMIC DNA]</scope>
    <source>
        <strain evidence="2">SpSt-747</strain>
    </source>
</reference>
<name>A0A7V3YGB7_9BACT</name>
<organism evidence="2">
    <name type="scientific">Candidatus Caldatribacterium californiense</name>
    <dbReference type="NCBI Taxonomy" id="1454726"/>
    <lineage>
        <taxon>Bacteria</taxon>
        <taxon>Pseudomonadati</taxon>
        <taxon>Atribacterota</taxon>
        <taxon>Atribacteria</taxon>
        <taxon>Atribacterales</taxon>
        <taxon>Candidatus Caldatribacteriaceae</taxon>
        <taxon>Candidatus Caldatribacterium</taxon>
    </lineage>
</organism>
<dbReference type="EMBL" id="DTFV01000059">
    <property type="protein sequence ID" value="HGI30520.1"/>
    <property type="molecule type" value="Genomic_DNA"/>
</dbReference>
<keyword evidence="2" id="KW-0808">Transferase</keyword>
<dbReference type="Pfam" id="PF00534">
    <property type="entry name" value="Glycos_transf_1"/>
    <property type="match status" value="1"/>
</dbReference>
<dbReference type="PANTHER" id="PTHR12526">
    <property type="entry name" value="GLYCOSYLTRANSFERASE"/>
    <property type="match status" value="1"/>
</dbReference>
<comment type="caution">
    <text evidence="2">The sequence shown here is derived from an EMBL/GenBank/DDBJ whole genome shotgun (WGS) entry which is preliminary data.</text>
</comment>
<feature type="domain" description="Glycosyl transferase family 1" evidence="1">
    <location>
        <begin position="192"/>
        <end position="359"/>
    </location>
</feature>
<dbReference type="PANTHER" id="PTHR12526:SF572">
    <property type="entry name" value="BLL5144 PROTEIN"/>
    <property type="match status" value="1"/>
</dbReference>
<accession>A0A7V3YGB7</accession>
<dbReference type="SUPFAM" id="SSF53756">
    <property type="entry name" value="UDP-Glycosyltransferase/glycogen phosphorylase"/>
    <property type="match status" value="1"/>
</dbReference>
<evidence type="ECO:0000259" key="1">
    <source>
        <dbReference type="Pfam" id="PF00534"/>
    </source>
</evidence>
<dbReference type="GO" id="GO:0016757">
    <property type="term" value="F:glycosyltransferase activity"/>
    <property type="evidence" value="ECO:0007669"/>
    <property type="project" value="InterPro"/>
</dbReference>
<sequence length="391" mass="43860">MSTPCNQRVLYFSTYPPTECGLATFTQDLASAAASWNLTQPAVITIEQGGEKTSTRPPEVLFVVRRDHELDYIKAAKIASNVADVVSIQHEFGIFGGENGEFVLTFLKHLKKHSVVTLHTVLSHPDPGKLAIIREMSCYVEAFVCMNRLAIPILERVYGLPPHKISYIPHGAPHHVPEDKDRAKSLLGLSGRTVLSTFGLLSPGKGIEYAIEALSGVVRRFPNVLYLILGETHPKEREKRGESYRVLLEEKVRRLGLEDHVHFVNRYLSQEELVQYLAATDIYLTPYLNPEQVTSGTLTYALRFGKIVISTPYLSAREALQNGTGILVPFRNATAIQEALLELLEHPERMHVIEARAKNTGIAYSWDRVGQEYAKLFERILCHARTAFSKE</sequence>
<protein>
    <submittedName>
        <fullName evidence="2">Glycosyltransferase</fullName>
    </submittedName>
</protein>